<feature type="chain" id="PRO_5018623317" evidence="2">
    <location>
        <begin position="18"/>
        <end position="262"/>
    </location>
</feature>
<proteinExistence type="predicted"/>
<reference evidence="4" key="2">
    <citation type="submission" date="2025-09" db="UniProtKB">
        <authorList>
            <consortium name="Ensembl"/>
        </authorList>
    </citation>
    <scope>IDENTIFICATION</scope>
</reference>
<organism evidence="4 5">
    <name type="scientific">Labrus bergylta</name>
    <name type="common">ballan wrasse</name>
    <dbReference type="NCBI Taxonomy" id="56723"/>
    <lineage>
        <taxon>Eukaryota</taxon>
        <taxon>Metazoa</taxon>
        <taxon>Chordata</taxon>
        <taxon>Craniata</taxon>
        <taxon>Vertebrata</taxon>
        <taxon>Euteleostomi</taxon>
        <taxon>Actinopterygii</taxon>
        <taxon>Neopterygii</taxon>
        <taxon>Teleostei</taxon>
        <taxon>Neoteleostei</taxon>
        <taxon>Acanthomorphata</taxon>
        <taxon>Eupercaria</taxon>
        <taxon>Labriformes</taxon>
        <taxon>Labridae</taxon>
        <taxon>Labrus</taxon>
    </lineage>
</organism>
<evidence type="ECO:0000256" key="1">
    <source>
        <dbReference type="ARBA" id="ARBA00023157"/>
    </source>
</evidence>
<sequence>MKLCAVFILLSAGAALASIEKRIVGSLKCKKDRQYHVEITAKQKETTCGGTLLNSLWVLTAAHCGQQELKVKLGVNYDASFASKEFFVKDKQDIDISQQFFFDKDAEGKLHDIMLIKLTKKASAKLPTLELPAGECTRPELKKTVQVGGSGPDKEGKKKEWFRKFIKSSKLMCADTFMEECGENDKPDNQYNSDKTNTMCAFKPGVMSCYGDSGSAVVYEGHLHGVIVSNPTDKCANPIVMMDICPYKEWIEKIMKENEHSH</sequence>
<dbReference type="Ensembl" id="ENSLBET00000003413.1">
    <property type="protein sequence ID" value="ENSLBEP00000003242.1"/>
    <property type="gene ID" value="ENSLBEG00000002533.1"/>
</dbReference>
<dbReference type="AlphaFoldDB" id="A0A3Q3E7H0"/>
<keyword evidence="5" id="KW-1185">Reference proteome</keyword>
<dbReference type="SMART" id="SM00020">
    <property type="entry name" value="Tryp_SPc"/>
    <property type="match status" value="1"/>
</dbReference>
<dbReference type="SUPFAM" id="SSF50494">
    <property type="entry name" value="Trypsin-like serine proteases"/>
    <property type="match status" value="1"/>
</dbReference>
<evidence type="ECO:0000313" key="4">
    <source>
        <dbReference type="Ensembl" id="ENSLBEP00000003242.1"/>
    </source>
</evidence>
<dbReference type="PROSITE" id="PS00134">
    <property type="entry name" value="TRYPSIN_HIS"/>
    <property type="match status" value="1"/>
</dbReference>
<reference evidence="4" key="1">
    <citation type="submission" date="2025-08" db="UniProtKB">
        <authorList>
            <consortium name="Ensembl"/>
        </authorList>
    </citation>
    <scope>IDENTIFICATION</scope>
</reference>
<dbReference type="InterPro" id="IPR001314">
    <property type="entry name" value="Peptidase_S1A"/>
</dbReference>
<dbReference type="PANTHER" id="PTHR24271:SF96">
    <property type="entry name" value="GRANZYME A-RELATED"/>
    <property type="match status" value="1"/>
</dbReference>
<feature type="signal peptide" evidence="2">
    <location>
        <begin position="1"/>
        <end position="17"/>
    </location>
</feature>
<dbReference type="GeneTree" id="ENSGT00390000009571"/>
<dbReference type="PANTHER" id="PTHR24271">
    <property type="entry name" value="KALLIKREIN-RELATED"/>
    <property type="match status" value="1"/>
</dbReference>
<dbReference type="InterPro" id="IPR018114">
    <property type="entry name" value="TRYPSIN_HIS"/>
</dbReference>
<dbReference type="InterPro" id="IPR001254">
    <property type="entry name" value="Trypsin_dom"/>
</dbReference>
<evidence type="ECO:0000259" key="3">
    <source>
        <dbReference type="PROSITE" id="PS50240"/>
    </source>
</evidence>
<dbReference type="Pfam" id="PF00089">
    <property type="entry name" value="Trypsin"/>
    <property type="match status" value="1"/>
</dbReference>
<dbReference type="Gene3D" id="2.40.10.10">
    <property type="entry name" value="Trypsin-like serine proteases"/>
    <property type="match status" value="2"/>
</dbReference>
<protein>
    <submittedName>
        <fullName evidence="4">Trypsin-1-like</fullName>
    </submittedName>
</protein>
<keyword evidence="2" id="KW-0732">Signal</keyword>
<dbReference type="InterPro" id="IPR009003">
    <property type="entry name" value="Peptidase_S1_PA"/>
</dbReference>
<name>A0A3Q3E7H0_9LABR</name>
<keyword evidence="1" id="KW-1015">Disulfide bond</keyword>
<dbReference type="GO" id="GO:0006508">
    <property type="term" value="P:proteolysis"/>
    <property type="evidence" value="ECO:0007669"/>
    <property type="project" value="InterPro"/>
</dbReference>
<dbReference type="OrthoDB" id="8440449at2759"/>
<dbReference type="InterPro" id="IPR043504">
    <property type="entry name" value="Peptidase_S1_PA_chymotrypsin"/>
</dbReference>
<evidence type="ECO:0000256" key="2">
    <source>
        <dbReference type="SAM" id="SignalP"/>
    </source>
</evidence>
<dbReference type="GO" id="GO:0004252">
    <property type="term" value="F:serine-type endopeptidase activity"/>
    <property type="evidence" value="ECO:0007669"/>
    <property type="project" value="InterPro"/>
</dbReference>
<dbReference type="PROSITE" id="PS50240">
    <property type="entry name" value="TRYPSIN_DOM"/>
    <property type="match status" value="1"/>
</dbReference>
<evidence type="ECO:0000313" key="5">
    <source>
        <dbReference type="Proteomes" id="UP000261660"/>
    </source>
</evidence>
<dbReference type="InParanoid" id="A0A3Q3E7H0"/>
<dbReference type="PRINTS" id="PR00722">
    <property type="entry name" value="CHYMOTRYPSIN"/>
</dbReference>
<dbReference type="STRING" id="56723.ENSLBEP00000003242"/>
<accession>A0A3Q3E7H0</accession>
<dbReference type="Proteomes" id="UP000261660">
    <property type="component" value="Unplaced"/>
</dbReference>
<feature type="domain" description="Peptidase S1" evidence="3">
    <location>
        <begin position="23"/>
        <end position="256"/>
    </location>
</feature>